<dbReference type="EMBL" id="JAPZVP010000012">
    <property type="protein sequence ID" value="MDA1361178.1"/>
    <property type="molecule type" value="Genomic_DNA"/>
</dbReference>
<keyword evidence="2" id="KW-0812">Transmembrane</keyword>
<gene>
    <name evidence="3" type="ORF">O1R50_16220</name>
</gene>
<accession>A0A9X3PCU8</accession>
<comment type="caution">
    <text evidence="3">The sequence shown here is derived from an EMBL/GenBank/DDBJ whole genome shotgun (WGS) entry which is preliminary data.</text>
</comment>
<keyword evidence="2" id="KW-1133">Transmembrane helix</keyword>
<feature type="transmembrane region" description="Helical" evidence="2">
    <location>
        <begin position="6"/>
        <end position="24"/>
    </location>
</feature>
<name>A0A9X3PCU8_9ACTN</name>
<dbReference type="Gene3D" id="6.10.250.660">
    <property type="match status" value="1"/>
</dbReference>
<evidence type="ECO:0000256" key="1">
    <source>
        <dbReference type="SAM" id="MobiDB-lite"/>
    </source>
</evidence>
<dbReference type="Proteomes" id="UP001146067">
    <property type="component" value="Unassembled WGS sequence"/>
</dbReference>
<evidence type="ECO:0000313" key="4">
    <source>
        <dbReference type="Proteomes" id="UP001146067"/>
    </source>
</evidence>
<evidence type="ECO:0000256" key="2">
    <source>
        <dbReference type="SAM" id="Phobius"/>
    </source>
</evidence>
<keyword evidence="4" id="KW-1185">Reference proteome</keyword>
<dbReference type="RefSeq" id="WP_270111154.1">
    <property type="nucleotide sequence ID" value="NZ_JAPZVP010000012.1"/>
</dbReference>
<organism evidence="3 4">
    <name type="scientific">Glycomyces luteolus</name>
    <dbReference type="NCBI Taxonomy" id="2670330"/>
    <lineage>
        <taxon>Bacteria</taxon>
        <taxon>Bacillati</taxon>
        <taxon>Actinomycetota</taxon>
        <taxon>Actinomycetes</taxon>
        <taxon>Glycomycetales</taxon>
        <taxon>Glycomycetaceae</taxon>
        <taxon>Glycomyces</taxon>
    </lineage>
</organism>
<feature type="region of interest" description="Disordered" evidence="1">
    <location>
        <begin position="96"/>
        <end position="148"/>
    </location>
</feature>
<feature type="compositionally biased region" description="Basic and acidic residues" evidence="1">
    <location>
        <begin position="134"/>
        <end position="148"/>
    </location>
</feature>
<dbReference type="NCBIfam" id="TIGR03544">
    <property type="entry name" value="DivI1A_domain"/>
    <property type="match status" value="1"/>
</dbReference>
<sequence length="148" mass="15325">MGFVLPVIVAVIGVWIAFSIVVWATGRDTLLDIAAAGPPLGLGEGAAVDETAVASVKFDTGLRGYRTDQVDAALDRLAWEIGRRDELLAEMRARLDTAEPSTSAEDDALRLADEDDSVVPGDLATGSDAAGSEAGREGGGETAPRDEA</sequence>
<proteinExistence type="predicted"/>
<dbReference type="AlphaFoldDB" id="A0A9X3PCU8"/>
<evidence type="ECO:0000313" key="3">
    <source>
        <dbReference type="EMBL" id="MDA1361178.1"/>
    </source>
</evidence>
<dbReference type="InterPro" id="IPR019933">
    <property type="entry name" value="DivIVA_domain"/>
</dbReference>
<keyword evidence="2" id="KW-0472">Membrane</keyword>
<protein>
    <submittedName>
        <fullName evidence="3">DivIVA domain-containing protein</fullName>
    </submittedName>
</protein>
<reference evidence="3" key="1">
    <citation type="submission" date="2022-12" db="EMBL/GenBank/DDBJ databases">
        <title>Gycomyces niveus sp.nov.,a novel actinomycete isolated from soil in Shouguan.</title>
        <authorList>
            <person name="Yang X."/>
        </authorList>
    </citation>
    <scope>NUCLEOTIDE SEQUENCE</scope>
    <source>
        <strain evidence="3">NEAU-A15</strain>
    </source>
</reference>